<protein>
    <submittedName>
        <fullName evidence="1">Uncharacterized protein</fullName>
    </submittedName>
</protein>
<gene>
    <name evidence="1" type="ORF">ACHHYP_10635</name>
</gene>
<dbReference type="PANTHER" id="PTHR46586:SF3">
    <property type="entry name" value="ANKYRIN REPEAT-CONTAINING PROTEIN"/>
    <property type="match status" value="1"/>
</dbReference>
<evidence type="ECO:0000313" key="1">
    <source>
        <dbReference type="EMBL" id="OQR86344.1"/>
    </source>
</evidence>
<name>A0A1V9YKU1_ACHHY</name>
<dbReference type="InterPro" id="IPR052050">
    <property type="entry name" value="SecEffector_AnkRepeat"/>
</dbReference>
<dbReference type="PANTHER" id="PTHR46586">
    <property type="entry name" value="ANKYRIN REPEAT-CONTAINING PROTEIN"/>
    <property type="match status" value="1"/>
</dbReference>
<sequence>MATRAVLLSADVLGVITDLQRGLPELLRPAATYLCRVQQYRQHSYAIRSALPAPADFPLDLDTAASLHKRRPDMFTAEVLDHLAATNVVAVVTYLLSVGATCSVWALDEASERGHEGMVRLLHAVGNAGCTTHAMDYAAANGHLNIVQFLHQHRTEGCSLFAMTGAIMHGHLHVVRYLNTHRREGYNPRAMDLAAAKGYLDVITYVHNHRREGCTRDALTSAAKHGHASIVALLDQHRDEGCVNEAFVAAAGQGHLEVVRYLWATHAAQLGAFVRTARNAAETGNHEAVVGFLAVVSSSSLEQGVFGSLFQRLVGAMDMGLFIVDVAFNKELGIF</sequence>
<dbReference type="SUPFAM" id="SSF48403">
    <property type="entry name" value="Ankyrin repeat"/>
    <property type="match status" value="1"/>
</dbReference>
<dbReference type="STRING" id="1202772.A0A1V9YKU1"/>
<comment type="caution">
    <text evidence="1">The sequence shown here is derived from an EMBL/GenBank/DDBJ whole genome shotgun (WGS) entry which is preliminary data.</text>
</comment>
<keyword evidence="2" id="KW-1185">Reference proteome</keyword>
<dbReference type="InterPro" id="IPR002110">
    <property type="entry name" value="Ankyrin_rpt"/>
</dbReference>
<accession>A0A1V9YKU1</accession>
<dbReference type="Pfam" id="PF12796">
    <property type="entry name" value="Ank_2"/>
    <property type="match status" value="1"/>
</dbReference>
<organism evidence="1 2">
    <name type="scientific">Achlya hypogyna</name>
    <name type="common">Oomycete</name>
    <name type="synonym">Protoachlya hypogyna</name>
    <dbReference type="NCBI Taxonomy" id="1202772"/>
    <lineage>
        <taxon>Eukaryota</taxon>
        <taxon>Sar</taxon>
        <taxon>Stramenopiles</taxon>
        <taxon>Oomycota</taxon>
        <taxon>Saprolegniomycetes</taxon>
        <taxon>Saprolegniales</taxon>
        <taxon>Achlyaceae</taxon>
        <taxon>Achlya</taxon>
    </lineage>
</organism>
<evidence type="ECO:0000313" key="2">
    <source>
        <dbReference type="Proteomes" id="UP000243579"/>
    </source>
</evidence>
<dbReference type="Proteomes" id="UP000243579">
    <property type="component" value="Unassembled WGS sequence"/>
</dbReference>
<reference evidence="1 2" key="1">
    <citation type="journal article" date="2014" name="Genome Biol. Evol.">
        <title>The secreted proteins of Achlya hypogyna and Thraustotheca clavata identify the ancestral oomycete secretome and reveal gene acquisitions by horizontal gene transfer.</title>
        <authorList>
            <person name="Misner I."/>
            <person name="Blouin N."/>
            <person name="Leonard G."/>
            <person name="Richards T.A."/>
            <person name="Lane C.E."/>
        </authorList>
    </citation>
    <scope>NUCLEOTIDE SEQUENCE [LARGE SCALE GENOMIC DNA]</scope>
    <source>
        <strain evidence="1 2">ATCC 48635</strain>
    </source>
</reference>
<proteinExistence type="predicted"/>
<dbReference type="InterPro" id="IPR036770">
    <property type="entry name" value="Ankyrin_rpt-contain_sf"/>
</dbReference>
<dbReference type="Gene3D" id="1.25.40.20">
    <property type="entry name" value="Ankyrin repeat-containing domain"/>
    <property type="match status" value="2"/>
</dbReference>
<dbReference type="AlphaFoldDB" id="A0A1V9YKU1"/>
<dbReference type="OrthoDB" id="77007at2759"/>
<dbReference type="EMBL" id="JNBR01001513">
    <property type="protein sequence ID" value="OQR86344.1"/>
    <property type="molecule type" value="Genomic_DNA"/>
</dbReference>